<dbReference type="PANTHER" id="PTHR35391">
    <property type="entry name" value="C2H2-TYPE DOMAIN-CONTAINING PROTEIN-RELATED"/>
    <property type="match status" value="1"/>
</dbReference>
<protein>
    <submittedName>
        <fullName evidence="4">C2H2 type zinc finger domain protein</fullName>
    </submittedName>
</protein>
<evidence type="ECO:0000313" key="4">
    <source>
        <dbReference type="EMBL" id="KID86075.1"/>
    </source>
</evidence>
<feature type="region of interest" description="Disordered" evidence="2">
    <location>
        <begin position="535"/>
        <end position="560"/>
    </location>
</feature>
<feature type="domain" description="C2H2-type" evidence="3">
    <location>
        <begin position="446"/>
        <end position="473"/>
    </location>
</feature>
<dbReference type="PROSITE" id="PS00028">
    <property type="entry name" value="ZINC_FINGER_C2H2_1"/>
    <property type="match status" value="1"/>
</dbReference>
<gene>
    <name evidence="4" type="ORF">MGU_06767</name>
</gene>
<dbReference type="PROSITE" id="PS50157">
    <property type="entry name" value="ZINC_FINGER_C2H2_2"/>
    <property type="match status" value="1"/>
</dbReference>
<dbReference type="Proteomes" id="UP000031192">
    <property type="component" value="Unassembled WGS sequence"/>
</dbReference>
<dbReference type="Pfam" id="PF26082">
    <property type="entry name" value="zf-C2H2_AcuF"/>
    <property type="match status" value="1"/>
</dbReference>
<sequence length="624" mass="70219">MAGYSANVTSPTLSESYQESLKSFRGFLLALSEEGCRVIHLEQVHLPDLLDEYGRIKIWGDQTKADLPANARGSLDDTLRHDTELQHLTLGIFTRLKGLLSQGKLPTFIAQKKYDPIAGSDHDSISSVSADSDSDSDGNDGYQRNRMPKIRLLVQQILEQIALLYDLSALLRRPRITDKYISSIDSKSHVSAPGNPDTLPLSMCLSSADESHVVEKVLQWRGWTKSVESVKFDDENFASKERRLTDDRVKDILWLCRRLARANTRRREQLQYWAGHPYDCNKDKHKFTGEEIENLEKIPTKPAEGWKESRSQASTLKPPSANVQPEGPKSIVSKGFSTAAVSDVYDTKTNIRARTVYTPTAVGQSRSNSVPNPPKTKNGVTTFPCPYCGMILESGEMENRQSWKRHVFRDLRPYVCTFENCQNAGKLYISRHDWVYHELQIHRRVYDCKECHVIYSTRKEISTHLREHYGESMSKAQLGLILDLCERQVDVACDELNSCLFCGKELSLSALQGHIAAHMEDIALFVLPSTDEEEESDGSEASVQVVKLESKGSSSGTESRSSLGFSVAVDQEQNPADFSKLFSIEEAGHSSKFSSWEVVDDDQSSASAEHDLPEDYIFSQWKSF</sequence>
<feature type="region of interest" description="Disordered" evidence="2">
    <location>
        <begin position="302"/>
        <end position="328"/>
    </location>
</feature>
<evidence type="ECO:0000256" key="2">
    <source>
        <dbReference type="SAM" id="MobiDB-lite"/>
    </source>
</evidence>
<feature type="compositionally biased region" description="Polar residues" evidence="2">
    <location>
        <begin position="311"/>
        <end position="323"/>
    </location>
</feature>
<evidence type="ECO:0000259" key="3">
    <source>
        <dbReference type="PROSITE" id="PS50157"/>
    </source>
</evidence>
<accession>A0A0B4GGE6</accession>
<keyword evidence="1" id="KW-0863">Zinc-finger</keyword>
<feature type="compositionally biased region" description="Low complexity" evidence="2">
    <location>
        <begin position="551"/>
        <end position="560"/>
    </location>
</feature>
<dbReference type="GO" id="GO:0008270">
    <property type="term" value="F:zinc ion binding"/>
    <property type="evidence" value="ECO:0007669"/>
    <property type="project" value="UniProtKB-KW"/>
</dbReference>
<evidence type="ECO:0000313" key="5">
    <source>
        <dbReference type="Proteomes" id="UP000031192"/>
    </source>
</evidence>
<name>A0A0B4GGE6_METGA</name>
<feature type="region of interest" description="Disordered" evidence="2">
    <location>
        <begin position="120"/>
        <end position="143"/>
    </location>
</feature>
<proteinExistence type="predicted"/>
<reference evidence="4 5" key="1">
    <citation type="journal article" date="2014" name="Proc. Natl. Acad. Sci. U.S.A.">
        <title>Trajectory and genomic determinants of fungal-pathogen speciation and host adaptation.</title>
        <authorList>
            <person name="Hu X."/>
            <person name="Xiao G."/>
            <person name="Zheng P."/>
            <person name="Shang Y."/>
            <person name="Su Y."/>
            <person name="Zhang X."/>
            <person name="Liu X."/>
            <person name="Zhan S."/>
            <person name="St Leger R.J."/>
            <person name="Wang C."/>
        </authorList>
    </citation>
    <scope>NUCLEOTIDE SEQUENCE [LARGE SCALE GENOMIC DNA]</scope>
    <source>
        <strain evidence="4 5">ARSEF 977</strain>
    </source>
</reference>
<dbReference type="SMART" id="SM00355">
    <property type="entry name" value="ZnF_C2H2"/>
    <property type="match status" value="3"/>
</dbReference>
<comment type="caution">
    <text evidence="4">The sequence shown here is derived from an EMBL/GenBank/DDBJ whole genome shotgun (WGS) entry which is preliminary data.</text>
</comment>
<dbReference type="AlphaFoldDB" id="A0A0B4GGE6"/>
<dbReference type="HOGENOM" id="CLU_438098_0_0_1"/>
<dbReference type="InterPro" id="IPR013087">
    <property type="entry name" value="Znf_C2H2_type"/>
</dbReference>
<dbReference type="InterPro" id="IPR058925">
    <property type="entry name" value="zf-C2H2_AcuF"/>
</dbReference>
<evidence type="ECO:0000256" key="1">
    <source>
        <dbReference type="PROSITE-ProRule" id="PRU00042"/>
    </source>
</evidence>
<keyword evidence="1" id="KW-0862">Zinc</keyword>
<dbReference type="EMBL" id="AZNH01000024">
    <property type="protein sequence ID" value="KID86075.1"/>
    <property type="molecule type" value="Genomic_DNA"/>
</dbReference>
<keyword evidence="5" id="KW-1185">Reference proteome</keyword>
<dbReference type="PANTHER" id="PTHR35391:SF7">
    <property type="entry name" value="C2H2-TYPE DOMAIN-CONTAINING PROTEIN"/>
    <property type="match status" value="1"/>
</dbReference>
<organism evidence="4 5">
    <name type="scientific">Metarhizium guizhouense (strain ARSEF 977)</name>
    <dbReference type="NCBI Taxonomy" id="1276136"/>
    <lineage>
        <taxon>Eukaryota</taxon>
        <taxon>Fungi</taxon>
        <taxon>Dikarya</taxon>
        <taxon>Ascomycota</taxon>
        <taxon>Pezizomycotina</taxon>
        <taxon>Sordariomycetes</taxon>
        <taxon>Hypocreomycetidae</taxon>
        <taxon>Hypocreales</taxon>
        <taxon>Clavicipitaceae</taxon>
        <taxon>Metarhizium</taxon>
    </lineage>
</organism>
<keyword evidence="1" id="KW-0479">Metal-binding</keyword>